<dbReference type="AlphaFoldDB" id="A0A918QY11"/>
<sequence length="111" mass="11853">MVLAVVESAALVLVLLSWWATYWSWDPQHQGDPPGPYAGKVLAVAIAALVAAVVAGIRRVRAVAVGQAVMVVVACGVLLFLKSAGERAYERSYRDACHAGLECADPRRPPR</sequence>
<feature type="transmembrane region" description="Helical" evidence="1">
    <location>
        <begin position="63"/>
        <end position="81"/>
    </location>
</feature>
<evidence type="ECO:0000313" key="4">
    <source>
        <dbReference type="Proteomes" id="UP000623010"/>
    </source>
</evidence>
<keyword evidence="1" id="KW-1133">Transmembrane helix</keyword>
<comment type="caution">
    <text evidence="3">The sequence shown here is derived from an EMBL/GenBank/DDBJ whole genome shotgun (WGS) entry which is preliminary data.</text>
</comment>
<protein>
    <recommendedName>
        <fullName evidence="2">DUF6234 domain-containing protein</fullName>
    </recommendedName>
</protein>
<keyword evidence="4" id="KW-1185">Reference proteome</keyword>
<dbReference type="Pfam" id="PF19747">
    <property type="entry name" value="DUF6234"/>
    <property type="match status" value="1"/>
</dbReference>
<feature type="transmembrane region" description="Helical" evidence="1">
    <location>
        <begin position="37"/>
        <end position="57"/>
    </location>
</feature>
<feature type="transmembrane region" description="Helical" evidence="1">
    <location>
        <begin position="6"/>
        <end position="25"/>
    </location>
</feature>
<proteinExistence type="predicted"/>
<evidence type="ECO:0000313" key="3">
    <source>
        <dbReference type="EMBL" id="GGZ73758.1"/>
    </source>
</evidence>
<feature type="domain" description="DUF6234" evidence="2">
    <location>
        <begin position="2"/>
        <end position="92"/>
    </location>
</feature>
<accession>A0A918QY11</accession>
<dbReference type="InterPro" id="IPR046201">
    <property type="entry name" value="DUF6234"/>
</dbReference>
<dbReference type="Proteomes" id="UP000623010">
    <property type="component" value="Unassembled WGS sequence"/>
</dbReference>
<reference evidence="3" key="1">
    <citation type="journal article" date="2014" name="Int. J. Syst. Evol. Microbiol.">
        <title>Complete genome sequence of Corynebacterium casei LMG S-19264T (=DSM 44701T), isolated from a smear-ripened cheese.</title>
        <authorList>
            <consortium name="US DOE Joint Genome Institute (JGI-PGF)"/>
            <person name="Walter F."/>
            <person name="Albersmeier A."/>
            <person name="Kalinowski J."/>
            <person name="Ruckert C."/>
        </authorList>
    </citation>
    <scope>NUCLEOTIDE SEQUENCE</scope>
    <source>
        <strain evidence="3">JCM 5016</strain>
    </source>
</reference>
<keyword evidence="1" id="KW-0812">Transmembrane</keyword>
<reference evidence="3" key="2">
    <citation type="submission" date="2020-09" db="EMBL/GenBank/DDBJ databases">
        <authorList>
            <person name="Sun Q."/>
            <person name="Ohkuma M."/>
        </authorList>
    </citation>
    <scope>NUCLEOTIDE SEQUENCE</scope>
    <source>
        <strain evidence="3">JCM 5016</strain>
    </source>
</reference>
<evidence type="ECO:0000259" key="2">
    <source>
        <dbReference type="Pfam" id="PF19747"/>
    </source>
</evidence>
<gene>
    <name evidence="3" type="ORF">GCM10010389_09220</name>
</gene>
<dbReference type="EMBL" id="BMWH01000002">
    <property type="protein sequence ID" value="GGZ73758.1"/>
    <property type="molecule type" value="Genomic_DNA"/>
</dbReference>
<keyword evidence="1" id="KW-0472">Membrane</keyword>
<name>A0A918QY11_9ACTN</name>
<evidence type="ECO:0000256" key="1">
    <source>
        <dbReference type="SAM" id="Phobius"/>
    </source>
</evidence>
<organism evidence="3 4">
    <name type="scientific">Streptomyces echinoruber</name>
    <dbReference type="NCBI Taxonomy" id="68898"/>
    <lineage>
        <taxon>Bacteria</taxon>
        <taxon>Bacillati</taxon>
        <taxon>Actinomycetota</taxon>
        <taxon>Actinomycetes</taxon>
        <taxon>Kitasatosporales</taxon>
        <taxon>Streptomycetaceae</taxon>
        <taxon>Streptomyces</taxon>
    </lineage>
</organism>